<proteinExistence type="predicted"/>
<evidence type="ECO:0000313" key="2">
    <source>
        <dbReference type="Proteomes" id="UP001210720"/>
    </source>
</evidence>
<name>A0ABT4XV28_9RHOB</name>
<organism evidence="1 2">
    <name type="scientific">Thalassococcus lentus</name>
    <dbReference type="NCBI Taxonomy" id="1210524"/>
    <lineage>
        <taxon>Bacteria</taxon>
        <taxon>Pseudomonadati</taxon>
        <taxon>Pseudomonadota</taxon>
        <taxon>Alphaproteobacteria</taxon>
        <taxon>Rhodobacterales</taxon>
        <taxon>Roseobacteraceae</taxon>
        <taxon>Thalassococcus</taxon>
    </lineage>
</organism>
<reference evidence="1 2" key="1">
    <citation type="submission" date="2023-01" db="EMBL/GenBank/DDBJ databases">
        <title>Thalassococcus onchidii sp. nov., isolated from a marine invertebrate from the South China Sea.</title>
        <authorList>
            <person name="Xu S."/>
            <person name="Liu Z."/>
            <person name="Xu Y."/>
        </authorList>
    </citation>
    <scope>NUCLEOTIDE SEQUENCE [LARGE SCALE GENOMIC DNA]</scope>
    <source>
        <strain evidence="1 2">KCTC 32084</strain>
    </source>
</reference>
<dbReference type="Proteomes" id="UP001210720">
    <property type="component" value="Unassembled WGS sequence"/>
</dbReference>
<protein>
    <submittedName>
        <fullName evidence="1">Uncharacterized protein</fullName>
    </submittedName>
</protein>
<accession>A0ABT4XV28</accession>
<gene>
    <name evidence="1" type="ORF">PFY00_13310</name>
</gene>
<evidence type="ECO:0000313" key="1">
    <source>
        <dbReference type="EMBL" id="MDA7425705.1"/>
    </source>
</evidence>
<dbReference type="RefSeq" id="WP_271433063.1">
    <property type="nucleotide sequence ID" value="NZ_JAQIOY010000004.1"/>
</dbReference>
<dbReference type="EMBL" id="JAQIOY010000004">
    <property type="protein sequence ID" value="MDA7425705.1"/>
    <property type="molecule type" value="Genomic_DNA"/>
</dbReference>
<sequence>MTVLSHASGKEATIGFPINGRYSYITLLLDFIEWGVDLPWVRARIARLKTGEDFAELFGDIIVQSKSKSCWYQHPSARDVLLRHCETLIAAWDTTLASSPDRNQLTLEYMVDALKRFAAETKHA</sequence>
<comment type="caution">
    <text evidence="1">The sequence shown here is derived from an EMBL/GenBank/DDBJ whole genome shotgun (WGS) entry which is preliminary data.</text>
</comment>
<keyword evidence="2" id="KW-1185">Reference proteome</keyword>